<dbReference type="Pfam" id="PF03453">
    <property type="entry name" value="MoeA_N"/>
    <property type="match status" value="1"/>
</dbReference>
<gene>
    <name evidence="11" type="ORF">HMPREF9555_01164</name>
</gene>
<dbReference type="GO" id="GO:0006777">
    <property type="term" value="P:Mo-molybdopterin cofactor biosynthetic process"/>
    <property type="evidence" value="ECO:0007669"/>
    <property type="project" value="UniProtKB-UniRule"/>
</dbReference>
<dbReference type="Pfam" id="PF03454">
    <property type="entry name" value="MoeA_C"/>
    <property type="match status" value="1"/>
</dbReference>
<dbReference type="PANTHER" id="PTHR10192:SF5">
    <property type="entry name" value="GEPHYRIN"/>
    <property type="match status" value="1"/>
</dbReference>
<evidence type="ECO:0000256" key="5">
    <source>
        <dbReference type="ARBA" id="ARBA00021108"/>
    </source>
</evidence>
<dbReference type="SUPFAM" id="SSF63882">
    <property type="entry name" value="MoeA N-terminal region -like"/>
    <property type="match status" value="1"/>
</dbReference>
<protein>
    <recommendedName>
        <fullName evidence="5 9">Molybdopterin molybdenumtransferase</fullName>
        <ecNumber evidence="4 9">2.10.1.1</ecNumber>
    </recommendedName>
</protein>
<dbReference type="GO" id="GO:0046872">
    <property type="term" value="F:metal ion binding"/>
    <property type="evidence" value="ECO:0007669"/>
    <property type="project" value="UniProtKB-UniRule"/>
</dbReference>
<dbReference type="Gene3D" id="3.40.980.10">
    <property type="entry name" value="MoaB/Mog-like domain"/>
    <property type="match status" value="1"/>
</dbReference>
<evidence type="ECO:0000256" key="9">
    <source>
        <dbReference type="RuleBase" id="RU365090"/>
    </source>
</evidence>
<evidence type="ECO:0000313" key="12">
    <source>
        <dbReference type="Proteomes" id="UP000004633"/>
    </source>
</evidence>
<dbReference type="UniPathway" id="UPA00344"/>
<dbReference type="InterPro" id="IPR036425">
    <property type="entry name" value="MoaB/Mog-like_dom_sf"/>
</dbReference>
<dbReference type="SUPFAM" id="SSF53218">
    <property type="entry name" value="Molybdenum cofactor biosynthesis proteins"/>
    <property type="match status" value="1"/>
</dbReference>
<evidence type="ECO:0000313" key="11">
    <source>
        <dbReference type="EMBL" id="EFW29652.1"/>
    </source>
</evidence>
<keyword evidence="9" id="KW-0808">Transferase</keyword>
<evidence type="ECO:0000256" key="4">
    <source>
        <dbReference type="ARBA" id="ARBA00013269"/>
    </source>
</evidence>
<feature type="domain" description="MoaB/Mog" evidence="10">
    <location>
        <begin position="181"/>
        <end position="319"/>
    </location>
</feature>
<dbReference type="GO" id="GO:0061599">
    <property type="term" value="F:molybdopterin molybdotransferase activity"/>
    <property type="evidence" value="ECO:0007669"/>
    <property type="project" value="UniProtKB-UniRule"/>
</dbReference>
<comment type="cofactor">
    <cofactor evidence="9">
        <name>Mg(2+)</name>
        <dbReference type="ChEBI" id="CHEBI:18420"/>
    </cofactor>
</comment>
<dbReference type="InterPro" id="IPR038987">
    <property type="entry name" value="MoeA-like"/>
</dbReference>
<dbReference type="InterPro" id="IPR036688">
    <property type="entry name" value="MoeA_C_domain_IV_sf"/>
</dbReference>
<dbReference type="HOGENOM" id="CLU_010186_7_2_9"/>
<dbReference type="Gene3D" id="2.170.190.11">
    <property type="entry name" value="Molybdopterin biosynthesis moea protein, domain 3"/>
    <property type="match status" value="1"/>
</dbReference>
<keyword evidence="12" id="KW-1185">Reference proteome</keyword>
<keyword evidence="7 9" id="KW-0501">Molybdenum cofactor biosynthesis</keyword>
<dbReference type="InterPro" id="IPR005110">
    <property type="entry name" value="MoeA_linker/N"/>
</dbReference>
<dbReference type="InterPro" id="IPR001453">
    <property type="entry name" value="MoaB/Mog_dom"/>
</dbReference>
<dbReference type="NCBIfam" id="NF045515">
    <property type="entry name" value="Glp_gephyrin"/>
    <property type="match status" value="1"/>
</dbReference>
<dbReference type="CDD" id="cd00887">
    <property type="entry name" value="MoeA"/>
    <property type="match status" value="1"/>
</dbReference>
<dbReference type="InterPro" id="IPR036135">
    <property type="entry name" value="MoeA_linker/N_sf"/>
</dbReference>
<dbReference type="NCBIfam" id="TIGR00177">
    <property type="entry name" value="molyb_syn"/>
    <property type="match status" value="1"/>
</dbReference>
<proteinExistence type="inferred from homology"/>
<evidence type="ECO:0000256" key="6">
    <source>
        <dbReference type="ARBA" id="ARBA00022505"/>
    </source>
</evidence>
<name>E7N2E8_9FIRM</name>
<keyword evidence="6 9" id="KW-0500">Molybdenum</keyword>
<evidence type="ECO:0000256" key="8">
    <source>
        <dbReference type="ARBA" id="ARBA00047317"/>
    </source>
</evidence>
<evidence type="ECO:0000256" key="7">
    <source>
        <dbReference type="ARBA" id="ARBA00023150"/>
    </source>
</evidence>
<dbReference type="Proteomes" id="UP000004633">
    <property type="component" value="Unassembled WGS sequence"/>
</dbReference>
<dbReference type="Gene3D" id="2.40.340.10">
    <property type="entry name" value="MoeA, C-terminal, domain IV"/>
    <property type="match status" value="1"/>
</dbReference>
<dbReference type="GO" id="GO:0005829">
    <property type="term" value="C:cytosol"/>
    <property type="evidence" value="ECO:0007669"/>
    <property type="project" value="TreeGrafter"/>
</dbReference>
<dbReference type="EMBL" id="AECV01000018">
    <property type="protein sequence ID" value="EFW29652.1"/>
    <property type="molecule type" value="Genomic_DNA"/>
</dbReference>
<dbReference type="SUPFAM" id="SSF63867">
    <property type="entry name" value="MoeA C-terminal domain-like"/>
    <property type="match status" value="1"/>
</dbReference>
<dbReference type="STRING" id="749551.HMPREF9555_01164"/>
<keyword evidence="9" id="KW-0479">Metal-binding</keyword>
<evidence type="ECO:0000259" key="10">
    <source>
        <dbReference type="SMART" id="SM00852"/>
    </source>
</evidence>
<reference evidence="11 12" key="1">
    <citation type="submission" date="2010-08" db="EMBL/GenBank/DDBJ databases">
        <authorList>
            <person name="Weinstock G."/>
            <person name="Sodergren E."/>
            <person name="Clifton S."/>
            <person name="Fulton L."/>
            <person name="Fulton B."/>
            <person name="Courtney L."/>
            <person name="Fronick C."/>
            <person name="Harrison M."/>
            <person name="Strong C."/>
            <person name="Farmer C."/>
            <person name="Delahaunty K."/>
            <person name="Markovic C."/>
            <person name="Hall O."/>
            <person name="Minx P."/>
            <person name="Tomlinson C."/>
            <person name="Mitreva M."/>
            <person name="Hou S."/>
            <person name="Chen J."/>
            <person name="Wollam A."/>
            <person name="Pepin K.H."/>
            <person name="Johnson M."/>
            <person name="Bhonagiri V."/>
            <person name="Zhang X."/>
            <person name="Suruliraj S."/>
            <person name="Warren W."/>
            <person name="Chinwalla A."/>
            <person name="Mardis E.R."/>
            <person name="Wilson R.K."/>
        </authorList>
    </citation>
    <scope>NUCLEOTIDE SEQUENCE [LARGE SCALE GENOMIC DNA]</scope>
    <source>
        <strain evidence="11 12">F0399</strain>
    </source>
</reference>
<comment type="pathway">
    <text evidence="2 9">Cofactor biosynthesis; molybdopterin biosynthesis.</text>
</comment>
<dbReference type="AlphaFoldDB" id="E7N2E8"/>
<comment type="similarity">
    <text evidence="3 9">Belongs to the MoeA family.</text>
</comment>
<comment type="function">
    <text evidence="1 9">Catalyzes the insertion of molybdate into adenylated molybdopterin with the concomitant release of AMP.</text>
</comment>
<dbReference type="RefSeq" id="WP_009349824.1">
    <property type="nucleotide sequence ID" value="NZ_GL638136.1"/>
</dbReference>
<dbReference type="PANTHER" id="PTHR10192">
    <property type="entry name" value="MOLYBDOPTERIN BIOSYNTHESIS PROTEIN"/>
    <property type="match status" value="1"/>
</dbReference>
<evidence type="ECO:0000256" key="2">
    <source>
        <dbReference type="ARBA" id="ARBA00005046"/>
    </source>
</evidence>
<keyword evidence="9" id="KW-0460">Magnesium</keyword>
<sequence>MELLELEHAVEVLLSYVKTPQTERVPLMEAAGRTAAEDVYAAISNPPFDRSPLDGYTFAAACVAGATAERPVRLRVVGEECAGESYAGTVGAGETVRIMTGGAIPAGCDCVIRQEDVREDGDAILVPFPLRAHENYCDAGEDVRAGTHIIRKGQTLRAADLAVLASQGHTEAAVYRRPRVAVASTGDELLPPGEALRPGKIYNSNLFLIAARLKELGLDPVVLGILPDDVEEAAREIAAHAEGIDLFLTTGGVSVGKKDIMHGVVPVMGAERIFWRVNMKPGAPAIAYTRGDMLGIALSGNPFAAYATFELLARPVLARMQGCDEVQLRRTRAKLADAFPKECLGRRFLRARMGDDGLVYLPDQHESGTLYSAAGCDAFVDVPEGTPPLAVGTTVDVVLL</sequence>
<organism evidence="11 12">
    <name type="scientific">Selenomonas artemidis F0399</name>
    <dbReference type="NCBI Taxonomy" id="749551"/>
    <lineage>
        <taxon>Bacteria</taxon>
        <taxon>Bacillati</taxon>
        <taxon>Bacillota</taxon>
        <taxon>Negativicutes</taxon>
        <taxon>Selenomonadales</taxon>
        <taxon>Selenomonadaceae</taxon>
        <taxon>Selenomonas</taxon>
    </lineage>
</organism>
<dbReference type="SMART" id="SM00852">
    <property type="entry name" value="MoCF_biosynth"/>
    <property type="match status" value="1"/>
</dbReference>
<comment type="caution">
    <text evidence="11">The sequence shown here is derived from an EMBL/GenBank/DDBJ whole genome shotgun (WGS) entry which is preliminary data.</text>
</comment>
<evidence type="ECO:0000256" key="1">
    <source>
        <dbReference type="ARBA" id="ARBA00002901"/>
    </source>
</evidence>
<evidence type="ECO:0000256" key="3">
    <source>
        <dbReference type="ARBA" id="ARBA00010763"/>
    </source>
</evidence>
<comment type="catalytic activity">
    <reaction evidence="8">
        <text>adenylyl-molybdopterin + molybdate = Mo-molybdopterin + AMP + H(+)</text>
        <dbReference type="Rhea" id="RHEA:35047"/>
        <dbReference type="ChEBI" id="CHEBI:15378"/>
        <dbReference type="ChEBI" id="CHEBI:36264"/>
        <dbReference type="ChEBI" id="CHEBI:62727"/>
        <dbReference type="ChEBI" id="CHEBI:71302"/>
        <dbReference type="ChEBI" id="CHEBI:456215"/>
        <dbReference type="EC" id="2.10.1.1"/>
    </reaction>
</comment>
<dbReference type="Pfam" id="PF00994">
    <property type="entry name" value="MoCF_biosynth"/>
    <property type="match status" value="1"/>
</dbReference>
<dbReference type="EC" id="2.10.1.1" evidence="4 9"/>
<accession>E7N2E8</accession>
<dbReference type="InterPro" id="IPR005111">
    <property type="entry name" value="MoeA_C_domain_IV"/>
</dbReference>
<dbReference type="Gene3D" id="3.90.105.10">
    <property type="entry name" value="Molybdopterin biosynthesis moea protein, domain 2"/>
    <property type="match status" value="1"/>
</dbReference>